<evidence type="ECO:0000313" key="2">
    <source>
        <dbReference type="EMBL" id="KKN21563.1"/>
    </source>
</evidence>
<proteinExistence type="predicted"/>
<organism evidence="2">
    <name type="scientific">marine sediment metagenome</name>
    <dbReference type="NCBI Taxonomy" id="412755"/>
    <lineage>
        <taxon>unclassified sequences</taxon>
        <taxon>metagenomes</taxon>
        <taxon>ecological metagenomes</taxon>
    </lineage>
</organism>
<evidence type="ECO:0008006" key="3">
    <source>
        <dbReference type="Google" id="ProtNLM"/>
    </source>
</evidence>
<accession>A0A0F9RWH3</accession>
<sequence>MEDIEKKAQDEFILPKSFSFKEEYIEDVYTDFWEKKETLNKEIKKPNYIMDNFEDILGEINQTQEVLCIITDDIASNKIVDILLELQKKNIRIYLIIEDPRDNEGKIKEEKLKLLKQIVNKILIRTLDNVNGHIILIDPHKGNLSKGLITNSRLIDFGDNYGEGFIKINLNSGQIKEGFEVFKNLFWNLAQSEIIYETQLLDPAKIKESPFKLNENKSTDFLIDYEEYKGLHKKIIELIEGCEKNLIISSENLFFPDPIKNILSKKIQAIPGQNQLIIPRLIWPDPIFPDISNNSSIYGTDNINFNFIITDNMNGVFILNGFQNDKEIHFGITLNKTQLKNIQNIFNYFEQATEYEYIYKKRLNDIRRDIEKYNNKRNRYEVQNIKNSELISIDDIQVEHIDAFLDESIQPDLKKHKKKGLKSIEYQWNLLPPYLPTKAELNKIYSDWDNTQVNFEETIENINTNLEILLRYIEDYESVRLKPFFLGKKQKLKEISRNTQKFNELDLRKINISETIKMTKILSDLCNEFKIQLGEINLEIKNDKGISALMQDIDDLNKKKEDYQSEINNFESEITQKEEILNEKKKILGEITGKKKKRKKNNEPQDNIKELKAIIKKIEQEIKSISKKKSQNLKQISAVEKNIENSNIKLKSLESSISSEKDKKKRKIDELEGFREIMKSSSTKKKLKSSEDSETIFKNLDYESNIPKESLPSIGDLYDAGKNRFLAIKYYSEIELGKEEATRLNAKLVVYPN</sequence>
<name>A0A0F9RWH3_9ZZZZ</name>
<protein>
    <recommendedName>
        <fullName evidence="3">Phospholipase D-like domain-containing protein</fullName>
    </recommendedName>
</protein>
<gene>
    <name evidence="2" type="ORF">LCGC14_0924080</name>
</gene>
<comment type="caution">
    <text evidence="2">The sequence shown here is derived from an EMBL/GenBank/DDBJ whole genome shotgun (WGS) entry which is preliminary data.</text>
</comment>
<feature type="coiled-coil region" evidence="1">
    <location>
        <begin position="546"/>
        <end position="670"/>
    </location>
</feature>
<keyword evidence="1" id="KW-0175">Coiled coil</keyword>
<dbReference type="AlphaFoldDB" id="A0A0F9RWH3"/>
<evidence type="ECO:0000256" key="1">
    <source>
        <dbReference type="SAM" id="Coils"/>
    </source>
</evidence>
<reference evidence="2" key="1">
    <citation type="journal article" date="2015" name="Nature">
        <title>Complex archaea that bridge the gap between prokaryotes and eukaryotes.</title>
        <authorList>
            <person name="Spang A."/>
            <person name="Saw J.H."/>
            <person name="Jorgensen S.L."/>
            <person name="Zaremba-Niedzwiedzka K."/>
            <person name="Martijn J."/>
            <person name="Lind A.E."/>
            <person name="van Eijk R."/>
            <person name="Schleper C."/>
            <person name="Guy L."/>
            <person name="Ettema T.J."/>
        </authorList>
    </citation>
    <scope>NUCLEOTIDE SEQUENCE</scope>
</reference>
<dbReference type="EMBL" id="LAZR01003137">
    <property type="protein sequence ID" value="KKN21563.1"/>
    <property type="molecule type" value="Genomic_DNA"/>
</dbReference>